<reference evidence="7" key="1">
    <citation type="submission" date="2020-07" db="EMBL/GenBank/DDBJ databases">
        <title>The High-quality genome of the commercially important snow crab, Chionoecetes opilio.</title>
        <authorList>
            <person name="Jeong J.-H."/>
            <person name="Ryu S."/>
        </authorList>
    </citation>
    <scope>NUCLEOTIDE SEQUENCE</scope>
    <source>
        <strain evidence="7">MADBK_172401_WGS</strain>
        <tissue evidence="7">Digestive gland</tissue>
    </source>
</reference>
<evidence type="ECO:0000256" key="4">
    <source>
        <dbReference type="PROSITE-ProRule" id="PRU00192"/>
    </source>
</evidence>
<dbReference type="InterPro" id="IPR043539">
    <property type="entry name" value="Grb2-like"/>
</dbReference>
<dbReference type="PANTHER" id="PTHR46037">
    <property type="entry name" value="PROTEIN ENHANCER OF SEVENLESS 2B"/>
    <property type="match status" value="1"/>
</dbReference>
<dbReference type="SUPFAM" id="SSF55550">
    <property type="entry name" value="SH2 domain"/>
    <property type="match status" value="1"/>
</dbReference>
<accession>A0A8J5CJK6</accession>
<dbReference type="PRINTS" id="PR00452">
    <property type="entry name" value="SH3DOMAIN"/>
</dbReference>
<keyword evidence="8" id="KW-1185">Reference proteome</keyword>
<evidence type="ECO:0000259" key="6">
    <source>
        <dbReference type="PROSITE" id="PS50002"/>
    </source>
</evidence>
<keyword evidence="2 3" id="KW-0727">SH2 domain</keyword>
<keyword evidence="1 4" id="KW-0728">SH3 domain</keyword>
<feature type="domain" description="SH2" evidence="5">
    <location>
        <begin position="90"/>
        <end position="184"/>
    </location>
</feature>
<dbReference type="AlphaFoldDB" id="A0A8J5CJK6"/>
<dbReference type="GO" id="GO:0016301">
    <property type="term" value="F:kinase activity"/>
    <property type="evidence" value="ECO:0007669"/>
    <property type="project" value="UniProtKB-KW"/>
</dbReference>
<protein>
    <submittedName>
        <fullName evidence="7">Tyrosine-protein kinase Btk29A</fullName>
    </submittedName>
</protein>
<comment type="caution">
    <text evidence="7">The sequence shown here is derived from an EMBL/GenBank/DDBJ whole genome shotgun (WGS) entry which is preliminary data.</text>
</comment>
<evidence type="ECO:0000256" key="3">
    <source>
        <dbReference type="PROSITE-ProRule" id="PRU00191"/>
    </source>
</evidence>
<dbReference type="PROSITE" id="PS50001">
    <property type="entry name" value="SH2"/>
    <property type="match status" value="1"/>
</dbReference>
<name>A0A8J5CJK6_CHIOP</name>
<proteinExistence type="predicted"/>
<keyword evidence="7" id="KW-0418">Kinase</keyword>
<dbReference type="GO" id="GO:0048468">
    <property type="term" value="P:cell development"/>
    <property type="evidence" value="ECO:0007669"/>
    <property type="project" value="UniProtKB-ARBA"/>
</dbReference>
<organism evidence="7 8">
    <name type="scientific">Chionoecetes opilio</name>
    <name type="common">Atlantic snow crab</name>
    <name type="synonym">Cancer opilio</name>
    <dbReference type="NCBI Taxonomy" id="41210"/>
    <lineage>
        <taxon>Eukaryota</taxon>
        <taxon>Metazoa</taxon>
        <taxon>Ecdysozoa</taxon>
        <taxon>Arthropoda</taxon>
        <taxon>Crustacea</taxon>
        <taxon>Multicrustacea</taxon>
        <taxon>Malacostraca</taxon>
        <taxon>Eumalacostraca</taxon>
        <taxon>Eucarida</taxon>
        <taxon>Decapoda</taxon>
        <taxon>Pleocyemata</taxon>
        <taxon>Brachyura</taxon>
        <taxon>Eubrachyura</taxon>
        <taxon>Majoidea</taxon>
        <taxon>Majidae</taxon>
        <taxon>Chionoecetes</taxon>
    </lineage>
</organism>
<dbReference type="Proteomes" id="UP000770661">
    <property type="component" value="Unassembled WGS sequence"/>
</dbReference>
<evidence type="ECO:0000256" key="2">
    <source>
        <dbReference type="ARBA" id="ARBA00022999"/>
    </source>
</evidence>
<dbReference type="EMBL" id="JACEEZ010021586">
    <property type="protein sequence ID" value="KAG0713295.1"/>
    <property type="molecule type" value="Genomic_DNA"/>
</dbReference>
<dbReference type="InterPro" id="IPR001452">
    <property type="entry name" value="SH3_domain"/>
</dbReference>
<evidence type="ECO:0000256" key="1">
    <source>
        <dbReference type="ARBA" id="ARBA00022443"/>
    </source>
</evidence>
<dbReference type="InterPro" id="IPR000980">
    <property type="entry name" value="SH2"/>
</dbReference>
<dbReference type="Gene3D" id="2.30.30.40">
    <property type="entry name" value="SH3 Domains"/>
    <property type="match status" value="1"/>
</dbReference>
<dbReference type="SMART" id="SM00252">
    <property type="entry name" value="SH2"/>
    <property type="match status" value="1"/>
</dbReference>
<feature type="domain" description="SH3" evidence="6">
    <location>
        <begin position="21"/>
        <end position="82"/>
    </location>
</feature>
<dbReference type="InterPro" id="IPR036860">
    <property type="entry name" value="SH2_dom_sf"/>
</dbReference>
<dbReference type="PRINTS" id="PR00401">
    <property type="entry name" value="SH2DOMAIN"/>
</dbReference>
<evidence type="ECO:0000259" key="5">
    <source>
        <dbReference type="PROSITE" id="PS50001"/>
    </source>
</evidence>
<dbReference type="SMART" id="SM00326">
    <property type="entry name" value="SH3"/>
    <property type="match status" value="1"/>
</dbReference>
<dbReference type="Gene3D" id="3.30.505.10">
    <property type="entry name" value="SH2 domain"/>
    <property type="match status" value="1"/>
</dbReference>
<keyword evidence="7" id="KW-0808">Transferase</keyword>
<dbReference type="Pfam" id="PF00017">
    <property type="entry name" value="SH2"/>
    <property type="match status" value="1"/>
</dbReference>
<dbReference type="InterPro" id="IPR036028">
    <property type="entry name" value="SH3-like_dom_sf"/>
</dbReference>
<dbReference type="SUPFAM" id="SSF50044">
    <property type="entry name" value="SH3-domain"/>
    <property type="match status" value="1"/>
</dbReference>
<dbReference type="Pfam" id="PF00018">
    <property type="entry name" value="SH3_1"/>
    <property type="match status" value="1"/>
</dbReference>
<sequence>MVGPDDSLEGCDGWPTPVVAQHRKVVVALYDYDATEVGDMSLRKHDELEVLDDAQEHWWKMRNIETGLEGFAPSNYVREQGSNCLQQYDWYLGNARRPRAEDLLMKEEREGGFFVRNSSTNSGIYTLSVFSKQSRPQVKHYHIKKDQEGHYFLSHHIKCPTIPELIYRHQLNPAGLCTRLRPSLQGREAPTTAGLGHVIFAESLEVLVMALEALHEEAKPLGLEVSWLKTKVQVFGDLLDEAVQSVHACGEDI</sequence>
<dbReference type="OrthoDB" id="28230at2759"/>
<gene>
    <name evidence="7" type="primary">Btk29A</name>
    <name evidence="7" type="ORF">GWK47_016519</name>
</gene>
<dbReference type="PROSITE" id="PS50002">
    <property type="entry name" value="SH3"/>
    <property type="match status" value="1"/>
</dbReference>
<evidence type="ECO:0000313" key="7">
    <source>
        <dbReference type="EMBL" id="KAG0713295.1"/>
    </source>
</evidence>
<evidence type="ECO:0000313" key="8">
    <source>
        <dbReference type="Proteomes" id="UP000770661"/>
    </source>
</evidence>